<dbReference type="Proteomes" id="UP000315842">
    <property type="component" value="Unassembled WGS sequence"/>
</dbReference>
<comment type="caution">
    <text evidence="9">The sequence shown here is derived from an EMBL/GenBank/DDBJ whole genome shotgun (WGS) entry which is preliminary data.</text>
</comment>
<dbReference type="GO" id="GO:0005886">
    <property type="term" value="C:plasma membrane"/>
    <property type="evidence" value="ECO:0007669"/>
    <property type="project" value="UniProtKB-SubCell"/>
</dbReference>
<evidence type="ECO:0000256" key="8">
    <source>
        <dbReference type="HAMAP-Rule" id="MF_01416"/>
    </source>
</evidence>
<name>A0A4Y3KCI9_CELUD</name>
<organism evidence="9 10">
    <name type="scientific">Cellulomonas uda</name>
    <dbReference type="NCBI Taxonomy" id="1714"/>
    <lineage>
        <taxon>Bacteria</taxon>
        <taxon>Bacillati</taxon>
        <taxon>Actinomycetota</taxon>
        <taxon>Actinomycetes</taxon>
        <taxon>Micrococcales</taxon>
        <taxon>Cellulomonadaceae</taxon>
        <taxon>Cellulomonas</taxon>
    </lineage>
</organism>
<dbReference type="InterPro" id="IPR020781">
    <property type="entry name" value="ATPase_OSCP/d_CS"/>
</dbReference>
<evidence type="ECO:0000256" key="1">
    <source>
        <dbReference type="ARBA" id="ARBA00004370"/>
    </source>
</evidence>
<dbReference type="PROSITE" id="PS00389">
    <property type="entry name" value="ATPASE_DELTA"/>
    <property type="match status" value="1"/>
</dbReference>
<dbReference type="Pfam" id="PF00213">
    <property type="entry name" value="OSCP"/>
    <property type="match status" value="1"/>
</dbReference>
<protein>
    <recommendedName>
        <fullName evidence="8">ATP synthase subunit delta</fullName>
    </recommendedName>
    <alternativeName>
        <fullName evidence="8">ATP synthase F(1) sector subunit delta</fullName>
    </alternativeName>
    <alternativeName>
        <fullName evidence="8">F-type ATPase subunit delta</fullName>
        <shortName evidence="8">F-ATPase subunit delta</shortName>
    </alternativeName>
</protein>
<dbReference type="InterPro" id="IPR000711">
    <property type="entry name" value="ATPase_OSCP/dsu"/>
</dbReference>
<comment type="function">
    <text evidence="8">F(1)F(0) ATP synthase produces ATP from ADP in the presence of a proton or sodium gradient. F-type ATPases consist of two structural domains, F(1) containing the extramembraneous catalytic core and F(0) containing the membrane proton channel, linked together by a central stalk and a peripheral stalk. During catalysis, ATP synthesis in the catalytic domain of F(1) is coupled via a rotary mechanism of the central stalk subunits to proton translocation.</text>
</comment>
<reference evidence="9 10" key="1">
    <citation type="submission" date="2019-06" db="EMBL/GenBank/DDBJ databases">
        <title>Whole genome shotgun sequence of Cellulomonas uda NBRC 3747.</title>
        <authorList>
            <person name="Hosoyama A."/>
            <person name="Uohara A."/>
            <person name="Ohji S."/>
            <person name="Ichikawa N."/>
        </authorList>
    </citation>
    <scope>NUCLEOTIDE SEQUENCE [LARGE SCALE GENOMIC DNA]</scope>
    <source>
        <strain evidence="9 10">NBRC 3747</strain>
    </source>
</reference>
<keyword evidence="3 8" id="KW-0375">Hydrogen ion transport</keyword>
<dbReference type="RefSeq" id="WP_141320984.1">
    <property type="nucleotide sequence ID" value="NZ_BJLP01000034.1"/>
</dbReference>
<gene>
    <name evidence="8 9" type="primary">atpH</name>
    <name evidence="9" type="ORF">CUD01_21160</name>
</gene>
<evidence type="ECO:0000256" key="3">
    <source>
        <dbReference type="ARBA" id="ARBA00022781"/>
    </source>
</evidence>
<comment type="subcellular location">
    <subcellularLocation>
        <location evidence="8">Cell membrane</location>
        <topology evidence="8">Peripheral membrane protein</topology>
    </subcellularLocation>
    <subcellularLocation>
        <location evidence="1">Membrane</location>
    </subcellularLocation>
</comment>
<dbReference type="GO" id="GO:0046933">
    <property type="term" value="F:proton-transporting ATP synthase activity, rotational mechanism"/>
    <property type="evidence" value="ECO:0007669"/>
    <property type="project" value="UniProtKB-UniRule"/>
</dbReference>
<keyword evidence="4 8" id="KW-0406">Ion transport</keyword>
<dbReference type="PANTHER" id="PTHR11910">
    <property type="entry name" value="ATP SYNTHASE DELTA CHAIN"/>
    <property type="match status" value="1"/>
</dbReference>
<evidence type="ECO:0000256" key="5">
    <source>
        <dbReference type="ARBA" id="ARBA00023136"/>
    </source>
</evidence>
<dbReference type="PRINTS" id="PR00125">
    <property type="entry name" value="ATPASEDELTA"/>
</dbReference>
<keyword evidence="5 8" id="KW-0472">Membrane</keyword>
<keyword evidence="6 8" id="KW-0139">CF(1)</keyword>
<sequence length="270" mass="28806">MRGTSRASLAAVEERFEPVLAAAGAQASDLGEQLFALVDALDSSGSLRRVLGDPSIDGEAKAELVARLLSSADPRVVAVAQDAVRQRWSADADLGDALERLGFSAVLARAENDGTLAGVEDELFRLTRALAGQREVRRTLFDAAFPGAARADLVDRILAGRASEVTAIIARRAAFAPRGRRYVATLGRIADLIAERRSREVATVTSATELSAPQRDRLAQILHQAYGRDVQLNVIVDPHVLGGLRIQVGAQVVDSTVLSRLADARRRLAG</sequence>
<keyword evidence="10" id="KW-1185">Reference proteome</keyword>
<evidence type="ECO:0000256" key="2">
    <source>
        <dbReference type="ARBA" id="ARBA00022448"/>
    </source>
</evidence>
<evidence type="ECO:0000313" key="10">
    <source>
        <dbReference type="Proteomes" id="UP000315842"/>
    </source>
</evidence>
<dbReference type="GO" id="GO:0045259">
    <property type="term" value="C:proton-transporting ATP synthase complex"/>
    <property type="evidence" value="ECO:0007669"/>
    <property type="project" value="UniProtKB-KW"/>
</dbReference>
<keyword evidence="7 8" id="KW-0066">ATP synthesis</keyword>
<evidence type="ECO:0000313" key="9">
    <source>
        <dbReference type="EMBL" id="GEA81672.1"/>
    </source>
</evidence>
<dbReference type="AlphaFoldDB" id="A0A4Y3KCI9"/>
<evidence type="ECO:0000256" key="4">
    <source>
        <dbReference type="ARBA" id="ARBA00023065"/>
    </source>
</evidence>
<keyword evidence="2 8" id="KW-0813">Transport</keyword>
<comment type="function">
    <text evidence="8">This protein is part of the stalk that links CF(0) to CF(1). It either transmits conformational changes from CF(0) to CF(1) or is implicated in proton conduction.</text>
</comment>
<evidence type="ECO:0000256" key="7">
    <source>
        <dbReference type="ARBA" id="ARBA00023310"/>
    </source>
</evidence>
<dbReference type="EMBL" id="BJLP01000034">
    <property type="protein sequence ID" value="GEA81672.1"/>
    <property type="molecule type" value="Genomic_DNA"/>
</dbReference>
<evidence type="ECO:0000256" key="6">
    <source>
        <dbReference type="ARBA" id="ARBA00023196"/>
    </source>
</evidence>
<dbReference type="NCBIfam" id="NF009967">
    <property type="entry name" value="PRK13430.1"/>
    <property type="match status" value="1"/>
</dbReference>
<keyword evidence="8" id="KW-1003">Cell membrane</keyword>
<dbReference type="HAMAP" id="MF_01416">
    <property type="entry name" value="ATP_synth_delta_bact"/>
    <property type="match status" value="1"/>
</dbReference>
<comment type="similarity">
    <text evidence="8">Belongs to the ATPase delta chain family.</text>
</comment>
<proteinExistence type="inferred from homology"/>
<accession>A0A4Y3KCI9</accession>